<dbReference type="Gene3D" id="2.30.39.10">
    <property type="entry name" value="Alpha-1-antitrypsin, domain 1"/>
    <property type="match status" value="1"/>
</dbReference>
<feature type="domain" description="Serpin" evidence="3">
    <location>
        <begin position="20"/>
        <end position="382"/>
    </location>
</feature>
<comment type="similarity">
    <text evidence="1 2">Belongs to the serpin family.</text>
</comment>
<dbReference type="InterPro" id="IPR023795">
    <property type="entry name" value="Serpin_CS"/>
</dbReference>
<dbReference type="Gene3D" id="3.30.497.10">
    <property type="entry name" value="Antithrombin, subunit I, domain 2"/>
    <property type="match status" value="1"/>
</dbReference>
<name>A0A1Y1Z2V5_9FUNG</name>
<dbReference type="InterPro" id="IPR042178">
    <property type="entry name" value="Serpin_sf_1"/>
</dbReference>
<dbReference type="PANTHER" id="PTHR11461">
    <property type="entry name" value="SERINE PROTEASE INHIBITOR, SERPIN"/>
    <property type="match status" value="1"/>
</dbReference>
<gene>
    <name evidence="4" type="ORF">K493DRAFT_345533</name>
</gene>
<evidence type="ECO:0000256" key="1">
    <source>
        <dbReference type="ARBA" id="ARBA00009500"/>
    </source>
</evidence>
<dbReference type="GO" id="GO:0004867">
    <property type="term" value="F:serine-type endopeptidase inhibitor activity"/>
    <property type="evidence" value="ECO:0007669"/>
    <property type="project" value="InterPro"/>
</dbReference>
<dbReference type="OrthoDB" id="1063785at2759"/>
<proteinExistence type="inferred from homology"/>
<sequence>MYFESDQDALLYKSVTSISTKLSKYLSAQEGNVLYSPLSISLALLLLLNGTSEQAESRDELLAYFSIEGDKCGQLAQLNSVISTSLKEYLSQSVGGTEDKEHTEFIVGNSLWGNHVLPSYADKIQRLFEAEGFPVPKNGKEVNDWIERKTNGHLKQFFEDDKRFSHNSVMLLNSVYFRGTWAKSFDPVHTRSGEFSTGKTQKVQTSMMHSDGKKWEYKETEKYQVLRLPYNEEKFSASIVLPREVLTFQEAESMMTQEEWDFVYLQRSMDREGSVVLPKFDLELSFQLKEGLEQFGVKKVFDRTVSGLNELSALPIEVKEIHHKCRIQVDETGSTASAATAILMVAFCLPPPPFRFECNRPFYFVIHTDRGIPLFVSYIQNPQ</sequence>
<organism evidence="4 5">
    <name type="scientific">Basidiobolus meristosporus CBS 931.73</name>
    <dbReference type="NCBI Taxonomy" id="1314790"/>
    <lineage>
        <taxon>Eukaryota</taxon>
        <taxon>Fungi</taxon>
        <taxon>Fungi incertae sedis</taxon>
        <taxon>Zoopagomycota</taxon>
        <taxon>Entomophthoromycotina</taxon>
        <taxon>Basidiobolomycetes</taxon>
        <taxon>Basidiobolales</taxon>
        <taxon>Basidiobolaceae</taxon>
        <taxon>Basidiobolus</taxon>
    </lineage>
</organism>
<dbReference type="Proteomes" id="UP000193498">
    <property type="component" value="Unassembled WGS sequence"/>
</dbReference>
<evidence type="ECO:0000313" key="5">
    <source>
        <dbReference type="Proteomes" id="UP000193498"/>
    </source>
</evidence>
<dbReference type="InParanoid" id="A0A1Y1Z2V5"/>
<dbReference type="AlphaFoldDB" id="A0A1Y1Z2V5"/>
<dbReference type="SMART" id="SM00093">
    <property type="entry name" value="SERPIN"/>
    <property type="match status" value="1"/>
</dbReference>
<dbReference type="STRING" id="1314790.A0A1Y1Z2V5"/>
<dbReference type="PANTHER" id="PTHR11461:SF211">
    <property type="entry name" value="GH10112P-RELATED"/>
    <property type="match status" value="1"/>
</dbReference>
<accession>A0A1Y1Z2V5</accession>
<reference evidence="4 5" key="1">
    <citation type="submission" date="2016-07" db="EMBL/GenBank/DDBJ databases">
        <title>Pervasive Adenine N6-methylation of Active Genes in Fungi.</title>
        <authorList>
            <consortium name="DOE Joint Genome Institute"/>
            <person name="Mondo S.J."/>
            <person name="Dannebaum R.O."/>
            <person name="Kuo R.C."/>
            <person name="Labutti K."/>
            <person name="Haridas S."/>
            <person name="Kuo A."/>
            <person name="Salamov A."/>
            <person name="Ahrendt S.R."/>
            <person name="Lipzen A."/>
            <person name="Sullivan W."/>
            <person name="Andreopoulos W.B."/>
            <person name="Clum A."/>
            <person name="Lindquist E."/>
            <person name="Daum C."/>
            <person name="Ramamoorthy G.K."/>
            <person name="Gryganskyi A."/>
            <person name="Culley D."/>
            <person name="Magnuson J.K."/>
            <person name="James T.Y."/>
            <person name="O'Malley M.A."/>
            <person name="Stajich J.E."/>
            <person name="Spatafora J.W."/>
            <person name="Visel A."/>
            <person name="Grigoriev I.V."/>
        </authorList>
    </citation>
    <scope>NUCLEOTIDE SEQUENCE [LARGE SCALE GENOMIC DNA]</scope>
    <source>
        <strain evidence="4 5">CBS 931.73</strain>
    </source>
</reference>
<dbReference type="EMBL" id="MCFE01000033">
    <property type="protein sequence ID" value="ORY04632.1"/>
    <property type="molecule type" value="Genomic_DNA"/>
</dbReference>
<dbReference type="InterPro" id="IPR042185">
    <property type="entry name" value="Serpin_sf_2"/>
</dbReference>
<dbReference type="PROSITE" id="PS00284">
    <property type="entry name" value="SERPIN"/>
    <property type="match status" value="1"/>
</dbReference>
<protein>
    <recommendedName>
        <fullName evidence="3">Serpin domain-containing protein</fullName>
    </recommendedName>
</protein>
<evidence type="ECO:0000259" key="3">
    <source>
        <dbReference type="SMART" id="SM00093"/>
    </source>
</evidence>
<evidence type="ECO:0000313" key="4">
    <source>
        <dbReference type="EMBL" id="ORY04632.1"/>
    </source>
</evidence>
<evidence type="ECO:0000256" key="2">
    <source>
        <dbReference type="RuleBase" id="RU000411"/>
    </source>
</evidence>
<keyword evidence="5" id="KW-1185">Reference proteome</keyword>
<dbReference type="GO" id="GO:0005615">
    <property type="term" value="C:extracellular space"/>
    <property type="evidence" value="ECO:0007669"/>
    <property type="project" value="InterPro"/>
</dbReference>
<dbReference type="InterPro" id="IPR023796">
    <property type="entry name" value="Serpin_dom"/>
</dbReference>
<dbReference type="InterPro" id="IPR036186">
    <property type="entry name" value="Serpin_sf"/>
</dbReference>
<dbReference type="CDD" id="cd00172">
    <property type="entry name" value="serpin"/>
    <property type="match status" value="1"/>
</dbReference>
<dbReference type="InterPro" id="IPR000215">
    <property type="entry name" value="Serpin_fam"/>
</dbReference>
<dbReference type="SUPFAM" id="SSF56574">
    <property type="entry name" value="Serpins"/>
    <property type="match status" value="1"/>
</dbReference>
<comment type="caution">
    <text evidence="4">The sequence shown here is derived from an EMBL/GenBank/DDBJ whole genome shotgun (WGS) entry which is preliminary data.</text>
</comment>
<dbReference type="Pfam" id="PF00079">
    <property type="entry name" value="Serpin"/>
    <property type="match status" value="1"/>
</dbReference>